<dbReference type="Proteomes" id="UP000007962">
    <property type="component" value="Chromosome"/>
</dbReference>
<sequence length="1412" mass="149543">MTGEAGEPTEPGAGRDHEAEAATRAAAVSDAVARWREALTALGGDSALADIDALGDAGLDLSAAHPGGIAQLFAGRPTRLSNLVREPGALGTARRRARLVLARSDELAQRYGLAATSVALGVATWTPADPEGRAASEGEGELAAAGSEPWRAPVLLRPVHLSVPAHGTDAEVELALSPRIEINPVLARALGGGAGRLERLVVERTQRGALDLRALLAEVDEILATALPGVRVDERVVLGSFAHPGQLLAEDLDAERLAGHDVVAALAGDDEAAAALESALPPAADGDRDPAQERGVGDLDAGQRRVLDAVAMGGHLFVDAPPGADVVGTITAIIADAAASGRSVLHVPGTRRAGAALAETVAAVGIGELVLDLTSDADRSRVAAEAFGARMAAPVPEVDDDAVAALRLELGQVHRSLVAHVRALHEVRSRWGVSAYDALQALAALTAQRPGPRTEVRLDAAILERLDAPARKQAGEELARAGALGAFQLRRADSPWYGVRLASAEEATRAVETVNRLAARTLPGLRRQIAAAAAQTGLAPASSLAQWREQLTMLEGVRRALDVFQPMVFERSAADLVAATAPRAERAQHGAPLPWRTRRRLRRQAKDLLRPGRHVTDLHAELVHVQAQRDVWRLHCPAGGWPRLPESLDALETATQDVSDAVASVEEVLAPTLPAGDGATSLVTLPLAGLEDHLLALAADESVARALPERTAALARLIDVGLGDLVDDLADRRVPTSLVGAELDLAWWASVLDVVLASDSALANAGGEDFLALTDRWRALDRGQVASLVGPVRRATVRHLRGVMREHEEQAQGLYALAREARRGSGDTFDLREMARVFAPVAGAVVPCWSVPPMLVPQVLEPGARVDLLVLDNVQNLPTEQAVAAIGRARQVVVLGDSRRAGGGVVDALAPLLPRLTLPTDRGEEDEHLTAFLVRHGYAEVLVPVPAPPGPSRIRLDLVDGRGLAAPGADAVESVAEEVARVVDVVVDHALTRPEESLAVVALNARHADRVREAVAGTVAHSPAVAEFFDAARPEPFTVVDVEAASGLRRDAVVLTLGFGKTPHGRVLHRFGAVSGPRGASLLVEAIAASRSRLVVVSCIAPDEFDRGRLRSEGPLLLHDLLEFAALDGALPPSTDDAPPDPLLVDLAERLWRMGLTVVPQYGPAGGVRVPLAIGHPELPGRLLLAVLTDDAEYVASPSLRTRDRHRIERLERRGWTVRMLPSTAVFMDPQGEAQRICDLVTELVRSRRTTGSVHVPVVGPPERLDDEEGPDEDVPDVADPAQTGTSAAPARPDLEAGLPIGAYTDDQLDELLRWLDEGEPREDEDLLAAVRTELGIARRGGRVDAVLGAALARLRTGERRRPTTPAAPATPASTEPPVIPDRAWEDVDRAWGDDDADDDDRLRRERPPHWG</sequence>
<feature type="domain" description="Restriction endonuclease type II-like" evidence="2">
    <location>
        <begin position="1147"/>
        <end position="1239"/>
    </location>
</feature>
<keyword evidence="3" id="KW-0347">Helicase</keyword>
<accession>C5BZI8</accession>
<dbReference type="InterPro" id="IPR049468">
    <property type="entry name" value="Restrct_endonuc-II-like_dom"/>
</dbReference>
<feature type="region of interest" description="Disordered" evidence="1">
    <location>
        <begin position="1"/>
        <end position="24"/>
    </location>
</feature>
<dbReference type="HOGENOM" id="CLU_000788_1_0_11"/>
<feature type="compositionally biased region" description="Low complexity" evidence="1">
    <location>
        <begin position="1"/>
        <end position="12"/>
    </location>
</feature>
<dbReference type="KEGG" id="bcv:Bcav_0899"/>
<feature type="region of interest" description="Disordered" evidence="1">
    <location>
        <begin position="1357"/>
        <end position="1412"/>
    </location>
</feature>
<keyword evidence="3" id="KW-0067">ATP-binding</keyword>
<proteinExistence type="predicted"/>
<dbReference type="EMBL" id="CP001618">
    <property type="protein sequence ID" value="ACQ79160.1"/>
    <property type="molecule type" value="Genomic_DNA"/>
</dbReference>
<evidence type="ECO:0000256" key="1">
    <source>
        <dbReference type="SAM" id="MobiDB-lite"/>
    </source>
</evidence>
<reference evidence="3 4" key="1">
    <citation type="journal article" date="2009" name="Stand. Genomic Sci.">
        <title>Complete genome sequence of Beutenbergia cavernae type strain (HKI 0122).</title>
        <authorList>
            <person name="Land M."/>
            <person name="Pukall R."/>
            <person name="Abt B."/>
            <person name="Goker M."/>
            <person name="Rohde M."/>
            <person name="Glavina Del Rio T."/>
            <person name="Tice H."/>
            <person name="Copeland A."/>
            <person name="Cheng J.F."/>
            <person name="Lucas S."/>
            <person name="Chen F."/>
            <person name="Nolan M."/>
            <person name="Bruce D."/>
            <person name="Goodwin L."/>
            <person name="Pitluck S."/>
            <person name="Ivanova N."/>
            <person name="Mavromatis K."/>
            <person name="Ovchinnikova G."/>
            <person name="Pati A."/>
            <person name="Chen A."/>
            <person name="Palaniappan K."/>
            <person name="Hauser L."/>
            <person name="Chang Y.J."/>
            <person name="Jefferies C.C."/>
            <person name="Saunders E."/>
            <person name="Brettin T."/>
            <person name="Detter J.C."/>
            <person name="Han C."/>
            <person name="Chain P."/>
            <person name="Bristow J."/>
            <person name="Eisen J.A."/>
            <person name="Markowitz V."/>
            <person name="Hugenholtz P."/>
            <person name="Kyrpides N.C."/>
            <person name="Klenk H.P."/>
            <person name="Lapidus A."/>
        </authorList>
    </citation>
    <scope>NUCLEOTIDE SEQUENCE [LARGE SCALE GENOMIC DNA]</scope>
    <source>
        <strain evidence="4">ATCC BAA-8 / DSM 12333 / NBRC 16432</strain>
    </source>
</reference>
<keyword evidence="3" id="KW-0547">Nucleotide-binding</keyword>
<keyword evidence="3" id="KW-0378">Hydrolase</keyword>
<dbReference type="Pfam" id="PF18741">
    <property type="entry name" value="MTES_1575"/>
    <property type="match status" value="1"/>
</dbReference>
<protein>
    <submittedName>
        <fullName evidence="3">DNA helicase</fullName>
    </submittedName>
</protein>
<feature type="region of interest" description="Disordered" evidence="1">
    <location>
        <begin position="1254"/>
        <end position="1300"/>
    </location>
</feature>
<gene>
    <name evidence="3" type="ordered locus">Bcav_0899</name>
</gene>
<evidence type="ECO:0000259" key="2">
    <source>
        <dbReference type="Pfam" id="PF18741"/>
    </source>
</evidence>
<name>C5BZI8_BEUC1</name>
<keyword evidence="4" id="KW-1185">Reference proteome</keyword>
<dbReference type="STRING" id="471853.Bcav_0899"/>
<dbReference type="eggNOG" id="COG1112">
    <property type="taxonomic scope" value="Bacteria"/>
</dbReference>
<feature type="compositionally biased region" description="Basic and acidic residues" evidence="1">
    <location>
        <begin position="1401"/>
        <end position="1412"/>
    </location>
</feature>
<feature type="compositionally biased region" description="Basic and acidic residues" evidence="1">
    <location>
        <begin position="1383"/>
        <end position="1393"/>
    </location>
</feature>
<evidence type="ECO:0000313" key="3">
    <source>
        <dbReference type="EMBL" id="ACQ79160.1"/>
    </source>
</evidence>
<evidence type="ECO:0000313" key="4">
    <source>
        <dbReference type="Proteomes" id="UP000007962"/>
    </source>
</evidence>
<organism evidence="3 4">
    <name type="scientific">Beutenbergia cavernae (strain ATCC BAA-8 / DSM 12333 / CCUG 43141 / JCM 11478 / NBRC 16432 / NCIMB 13614 / HKI 0122)</name>
    <dbReference type="NCBI Taxonomy" id="471853"/>
    <lineage>
        <taxon>Bacteria</taxon>
        <taxon>Bacillati</taxon>
        <taxon>Actinomycetota</taxon>
        <taxon>Actinomycetes</taxon>
        <taxon>Micrococcales</taxon>
        <taxon>Beutenbergiaceae</taxon>
        <taxon>Beutenbergia</taxon>
    </lineage>
</organism>
<feature type="compositionally biased region" description="Low complexity" evidence="1">
    <location>
        <begin position="1364"/>
        <end position="1373"/>
    </location>
</feature>
<dbReference type="GO" id="GO:0004386">
    <property type="term" value="F:helicase activity"/>
    <property type="evidence" value="ECO:0007669"/>
    <property type="project" value="UniProtKB-KW"/>
</dbReference>
<feature type="compositionally biased region" description="Acidic residues" evidence="1">
    <location>
        <begin position="1265"/>
        <end position="1277"/>
    </location>
</feature>